<dbReference type="NCBIfam" id="NF004863">
    <property type="entry name" value="PRK06223.1"/>
    <property type="match status" value="1"/>
</dbReference>
<accession>A0A1L4CZF9</accession>
<dbReference type="Proteomes" id="UP000184731">
    <property type="component" value="Chromosome"/>
</dbReference>
<evidence type="ECO:0000259" key="8">
    <source>
        <dbReference type="Pfam" id="PF00056"/>
    </source>
</evidence>
<feature type="binding site" evidence="5">
    <location>
        <position position="123"/>
    </location>
    <ligand>
        <name>substrate</name>
    </ligand>
</feature>
<feature type="domain" description="Lactate/malate dehydrogenase C-terminal" evidence="9">
    <location>
        <begin position="150"/>
        <end position="300"/>
    </location>
</feature>
<organism evidence="10 11">
    <name type="scientific">Silvanigrella aquatica</name>
    <dbReference type="NCBI Taxonomy" id="1915309"/>
    <lineage>
        <taxon>Bacteria</taxon>
        <taxon>Pseudomonadati</taxon>
        <taxon>Bdellovibrionota</taxon>
        <taxon>Oligoflexia</taxon>
        <taxon>Silvanigrellales</taxon>
        <taxon>Silvanigrellaceae</taxon>
        <taxon>Silvanigrella</taxon>
    </lineage>
</organism>
<dbReference type="FunFam" id="3.40.50.720:FF:000018">
    <property type="entry name" value="Malate dehydrogenase"/>
    <property type="match status" value="1"/>
</dbReference>
<dbReference type="PANTHER" id="PTHR43128">
    <property type="entry name" value="L-2-HYDROXYCARBOXYLATE DEHYDROGENASE (NAD(P)(+))"/>
    <property type="match status" value="1"/>
</dbReference>
<evidence type="ECO:0000256" key="5">
    <source>
        <dbReference type="PIRSR" id="PIRSR000102-2"/>
    </source>
</evidence>
<keyword evidence="3 6" id="KW-0520">NAD</keyword>
<evidence type="ECO:0000256" key="7">
    <source>
        <dbReference type="RuleBase" id="RU003369"/>
    </source>
</evidence>
<feature type="binding site" evidence="6">
    <location>
        <position position="36"/>
    </location>
    <ligand>
        <name>NAD(+)</name>
        <dbReference type="ChEBI" id="CHEBI:57540"/>
    </ligand>
</feature>
<dbReference type="PANTHER" id="PTHR43128:SF16">
    <property type="entry name" value="L-LACTATE DEHYDROGENASE"/>
    <property type="match status" value="1"/>
</dbReference>
<feature type="active site" description="Proton acceptor" evidence="4">
    <location>
        <position position="178"/>
    </location>
</feature>
<dbReference type="PRINTS" id="PR00086">
    <property type="entry name" value="LLDHDRGNASE"/>
</dbReference>
<dbReference type="EMBL" id="CP017834">
    <property type="protein sequence ID" value="APJ03339.1"/>
    <property type="molecule type" value="Genomic_DNA"/>
</dbReference>
<dbReference type="SUPFAM" id="SSF51735">
    <property type="entry name" value="NAD(P)-binding Rossmann-fold domains"/>
    <property type="match status" value="1"/>
</dbReference>
<evidence type="ECO:0000256" key="4">
    <source>
        <dbReference type="PIRSR" id="PIRSR000102-1"/>
    </source>
</evidence>
<dbReference type="InterPro" id="IPR001236">
    <property type="entry name" value="Lactate/malate_DH_N"/>
</dbReference>
<evidence type="ECO:0000256" key="3">
    <source>
        <dbReference type="ARBA" id="ARBA00023027"/>
    </source>
</evidence>
<dbReference type="SUPFAM" id="SSF56327">
    <property type="entry name" value="LDH C-terminal domain-like"/>
    <property type="match status" value="1"/>
</dbReference>
<dbReference type="InterPro" id="IPR022383">
    <property type="entry name" value="Lactate/malate_DH_C"/>
</dbReference>
<dbReference type="InterPro" id="IPR036291">
    <property type="entry name" value="NAD(P)-bd_dom_sf"/>
</dbReference>
<dbReference type="InterPro" id="IPR011275">
    <property type="entry name" value="Malate_DH_type3"/>
</dbReference>
<dbReference type="Gene3D" id="3.90.110.10">
    <property type="entry name" value="Lactate dehydrogenase/glycoside hydrolase, family 4, C-terminal"/>
    <property type="match status" value="1"/>
</dbReference>
<proteinExistence type="inferred from homology"/>
<evidence type="ECO:0000256" key="2">
    <source>
        <dbReference type="ARBA" id="ARBA00023002"/>
    </source>
</evidence>
<sequence length="314" mass="33067">MLKRPKITVVGSGGNVGAAVVQWCAQKELGDLVLIDLKPNVAQGRALDLAQGGAFAGFNASFTSTDDSSFMQDSDVVVITAGVPRKPGQTREELVGINAGIVKTVCENVKKYAPNCILILVSNPLDAMLTVAQKVTSFPRERVIGMSGVLDSSRFRSNIARALNVHIKDVSAIVLGAHTDKDMVPVVSTATVGGVPLNKLLSAEQIVDVVNRTKRGGAELTELIGTSAWVAPGFGVTAMVESIVLNQGRILPCSVELKGEYGISEGACLCVPVKLTNKGAEKVFEIDLSTEEKAALKAAHTAYLEVRKIALSSV</sequence>
<evidence type="ECO:0000313" key="10">
    <source>
        <dbReference type="EMBL" id="APJ03339.1"/>
    </source>
</evidence>
<feature type="binding site" evidence="6">
    <location>
        <begin position="11"/>
        <end position="17"/>
    </location>
    <ligand>
        <name>NAD(+)</name>
        <dbReference type="ChEBI" id="CHEBI:57540"/>
    </ligand>
</feature>
<dbReference type="CDD" id="cd01339">
    <property type="entry name" value="LDH-like_MDH"/>
    <property type="match status" value="1"/>
</dbReference>
<dbReference type="GO" id="GO:0006099">
    <property type="term" value="P:tricarboxylic acid cycle"/>
    <property type="evidence" value="ECO:0007669"/>
    <property type="project" value="UniProtKB-KW"/>
</dbReference>
<keyword evidence="1" id="KW-0816">Tricarboxylic acid cycle</keyword>
<gene>
    <name evidence="10" type="ORF">AXG55_05235</name>
</gene>
<evidence type="ECO:0000256" key="1">
    <source>
        <dbReference type="ARBA" id="ARBA00022532"/>
    </source>
</evidence>
<dbReference type="GO" id="GO:0004459">
    <property type="term" value="F:L-lactate dehydrogenase (NAD+) activity"/>
    <property type="evidence" value="ECO:0007669"/>
    <property type="project" value="TreeGrafter"/>
</dbReference>
<dbReference type="STRING" id="1915309.AXG55_05235"/>
<evidence type="ECO:0000256" key="6">
    <source>
        <dbReference type="PIRSR" id="PIRSR000102-3"/>
    </source>
</evidence>
<dbReference type="KEGG" id="saqi:AXG55_05235"/>
<dbReference type="GO" id="GO:0006089">
    <property type="term" value="P:lactate metabolic process"/>
    <property type="evidence" value="ECO:0007669"/>
    <property type="project" value="TreeGrafter"/>
</dbReference>
<name>A0A1L4CZF9_9BACT</name>
<evidence type="ECO:0000313" key="11">
    <source>
        <dbReference type="Proteomes" id="UP000184731"/>
    </source>
</evidence>
<dbReference type="Pfam" id="PF02866">
    <property type="entry name" value="Ldh_1_C"/>
    <property type="match status" value="1"/>
</dbReference>
<comment type="similarity">
    <text evidence="7">Belongs to the LDH/MDH superfamily.</text>
</comment>
<keyword evidence="11" id="KW-1185">Reference proteome</keyword>
<feature type="binding site" evidence="6">
    <location>
        <position position="98"/>
    </location>
    <ligand>
        <name>NAD(+)</name>
        <dbReference type="ChEBI" id="CHEBI:57540"/>
    </ligand>
</feature>
<reference evidence="10 11" key="1">
    <citation type="submission" date="2016-10" db="EMBL/GenBank/DDBJ databases">
        <title>Silvanigrella aquatica sp. nov., isolated from a freshwater lake located in the Black Forest, Germany, description of Silvanigrellaceae fam. nov., Silvanigrellales ord. nov., reclassification of the order Bdellovibrionales in the class Oligoflexia, reclassification of the families Bacteriovoracaceae and Halobacteriovoraceae in the new order Bacteriovoracales ord. nov., and reclassification of the family Pseudobacteriovoracaceae in the order Oligoflexiales.</title>
        <authorList>
            <person name="Hahn M.W."/>
            <person name="Schmidt J."/>
            <person name="Koll U."/>
            <person name="Rohde M."/>
            <person name="Verbag S."/>
            <person name="Pitt A."/>
            <person name="Nakai R."/>
            <person name="Naganuma T."/>
            <person name="Lang E."/>
        </authorList>
    </citation>
    <scope>NUCLEOTIDE SEQUENCE [LARGE SCALE GENOMIC DNA]</scope>
    <source>
        <strain evidence="10 11">MWH-Nonnen-W8red</strain>
    </source>
</reference>
<dbReference type="RefSeq" id="WP_148697071.1">
    <property type="nucleotide sequence ID" value="NZ_CP017834.1"/>
</dbReference>
<evidence type="ECO:0000259" key="9">
    <source>
        <dbReference type="Pfam" id="PF02866"/>
    </source>
</evidence>
<dbReference type="PIRSF" id="PIRSF000102">
    <property type="entry name" value="Lac_mal_DH"/>
    <property type="match status" value="1"/>
</dbReference>
<dbReference type="Pfam" id="PF00056">
    <property type="entry name" value="Ldh_1_N"/>
    <property type="match status" value="1"/>
</dbReference>
<keyword evidence="2 7" id="KW-0560">Oxidoreductase</keyword>
<feature type="binding site" evidence="5">
    <location>
        <position position="154"/>
    </location>
    <ligand>
        <name>substrate</name>
    </ligand>
</feature>
<feature type="binding site" evidence="6">
    <location>
        <begin position="121"/>
        <end position="123"/>
    </location>
    <ligand>
        <name>NAD(+)</name>
        <dbReference type="ChEBI" id="CHEBI:57540"/>
    </ligand>
</feature>
<protein>
    <submittedName>
        <fullName evidence="10">Malate dehydrogenase</fullName>
    </submittedName>
</protein>
<feature type="domain" description="Lactate/malate dehydrogenase N-terminal" evidence="8">
    <location>
        <begin position="6"/>
        <end position="145"/>
    </location>
</feature>
<dbReference type="AlphaFoldDB" id="A0A1L4CZF9"/>
<dbReference type="InterPro" id="IPR015955">
    <property type="entry name" value="Lactate_DH/Glyco_Ohase_4_C"/>
</dbReference>
<feature type="binding site" evidence="5">
    <location>
        <position position="91"/>
    </location>
    <ligand>
        <name>substrate</name>
    </ligand>
</feature>
<dbReference type="OrthoDB" id="9802969at2"/>
<dbReference type="InterPro" id="IPR001557">
    <property type="entry name" value="L-lactate/malate_DH"/>
</dbReference>
<feature type="binding site" evidence="5">
    <location>
        <position position="85"/>
    </location>
    <ligand>
        <name>substrate</name>
    </ligand>
</feature>
<dbReference type="Gene3D" id="3.40.50.720">
    <property type="entry name" value="NAD(P)-binding Rossmann-like Domain"/>
    <property type="match status" value="1"/>
</dbReference>